<feature type="binding site" evidence="3">
    <location>
        <position position="67"/>
    </location>
    <ligand>
        <name>ATP</name>
        <dbReference type="ChEBI" id="CHEBI:30616"/>
    </ligand>
</feature>
<dbReference type="AlphaFoldDB" id="A0A9N9GTR6"/>
<evidence type="ECO:0000256" key="1">
    <source>
        <dbReference type="ARBA" id="ARBA00022741"/>
    </source>
</evidence>
<dbReference type="PANTHER" id="PTHR27001:SF931">
    <property type="entry name" value="OS11G0664100 PROTEIN"/>
    <property type="match status" value="1"/>
</dbReference>
<reference evidence="5" key="1">
    <citation type="submission" date="2021-06" db="EMBL/GenBank/DDBJ databases">
        <authorList>
            <person name="Kallberg Y."/>
            <person name="Tangrot J."/>
            <person name="Rosling A."/>
        </authorList>
    </citation>
    <scope>NUCLEOTIDE SEQUENCE</scope>
    <source>
        <strain evidence="5">FL130A</strain>
    </source>
</reference>
<evidence type="ECO:0000313" key="6">
    <source>
        <dbReference type="Proteomes" id="UP000789508"/>
    </source>
</evidence>
<dbReference type="GO" id="GO:0005886">
    <property type="term" value="C:plasma membrane"/>
    <property type="evidence" value="ECO:0007669"/>
    <property type="project" value="TreeGrafter"/>
</dbReference>
<dbReference type="InterPro" id="IPR017441">
    <property type="entry name" value="Protein_kinase_ATP_BS"/>
</dbReference>
<keyword evidence="1 3" id="KW-0547">Nucleotide-binding</keyword>
<accession>A0A9N9GTR6</accession>
<gene>
    <name evidence="5" type="ORF">ALEPTO_LOCUS9466</name>
</gene>
<evidence type="ECO:0000256" key="2">
    <source>
        <dbReference type="ARBA" id="ARBA00022840"/>
    </source>
</evidence>
<dbReference type="Pfam" id="PF07714">
    <property type="entry name" value="PK_Tyr_Ser-Thr"/>
    <property type="match status" value="1"/>
</dbReference>
<dbReference type="InterPro" id="IPR001245">
    <property type="entry name" value="Ser-Thr/Tyr_kinase_cat_dom"/>
</dbReference>
<dbReference type="PROSITE" id="PS50011">
    <property type="entry name" value="PROTEIN_KINASE_DOM"/>
    <property type="match status" value="1"/>
</dbReference>
<protein>
    <submittedName>
        <fullName evidence="5">10819_t:CDS:1</fullName>
    </submittedName>
</protein>
<sequence length="220" mass="25228">VKKFTYSGIDENVKKILDDAKYQLLWIPYDKFENIKEVGKGGFATVYCADCRIDYKDSYSNNSYAFKIIHDQGFFDELKAFCEIGYKNPSFLRCYGLSRDNSGNYILILHYAKKGSLRDNLRQVSQMKWEKKLNLLSCITSDIEAIHSQGYVHKDLHSGNILQDDLDNAYIVDLGLTIVQKDPDHNRYTSKSINTQEITKALSKTTIVSAPIDEVEIPEE</sequence>
<keyword evidence="2 3" id="KW-0067">ATP-binding</keyword>
<feature type="non-terminal residue" evidence="5">
    <location>
        <position position="1"/>
    </location>
</feature>
<dbReference type="PANTHER" id="PTHR27001">
    <property type="entry name" value="OS01G0253100 PROTEIN"/>
    <property type="match status" value="1"/>
</dbReference>
<dbReference type="GO" id="GO:0005524">
    <property type="term" value="F:ATP binding"/>
    <property type="evidence" value="ECO:0007669"/>
    <property type="project" value="UniProtKB-UniRule"/>
</dbReference>
<feature type="domain" description="Protein kinase" evidence="4">
    <location>
        <begin position="32"/>
        <end position="220"/>
    </location>
</feature>
<dbReference type="GO" id="GO:0004672">
    <property type="term" value="F:protein kinase activity"/>
    <property type="evidence" value="ECO:0007669"/>
    <property type="project" value="InterPro"/>
</dbReference>
<name>A0A9N9GTR6_9GLOM</name>
<evidence type="ECO:0000256" key="3">
    <source>
        <dbReference type="PROSITE-ProRule" id="PRU10141"/>
    </source>
</evidence>
<organism evidence="5 6">
    <name type="scientific">Ambispora leptoticha</name>
    <dbReference type="NCBI Taxonomy" id="144679"/>
    <lineage>
        <taxon>Eukaryota</taxon>
        <taxon>Fungi</taxon>
        <taxon>Fungi incertae sedis</taxon>
        <taxon>Mucoromycota</taxon>
        <taxon>Glomeromycotina</taxon>
        <taxon>Glomeromycetes</taxon>
        <taxon>Archaeosporales</taxon>
        <taxon>Ambisporaceae</taxon>
        <taxon>Ambispora</taxon>
    </lineage>
</organism>
<dbReference type="OrthoDB" id="10261027at2759"/>
<dbReference type="EMBL" id="CAJVPS010007350">
    <property type="protein sequence ID" value="CAG8633933.1"/>
    <property type="molecule type" value="Genomic_DNA"/>
</dbReference>
<dbReference type="InterPro" id="IPR000719">
    <property type="entry name" value="Prot_kinase_dom"/>
</dbReference>
<keyword evidence="6" id="KW-1185">Reference proteome</keyword>
<evidence type="ECO:0000313" key="5">
    <source>
        <dbReference type="EMBL" id="CAG8633933.1"/>
    </source>
</evidence>
<dbReference type="Proteomes" id="UP000789508">
    <property type="component" value="Unassembled WGS sequence"/>
</dbReference>
<proteinExistence type="predicted"/>
<dbReference type="Gene3D" id="1.10.510.10">
    <property type="entry name" value="Transferase(Phosphotransferase) domain 1"/>
    <property type="match status" value="1"/>
</dbReference>
<dbReference type="InterPro" id="IPR011009">
    <property type="entry name" value="Kinase-like_dom_sf"/>
</dbReference>
<evidence type="ECO:0000259" key="4">
    <source>
        <dbReference type="PROSITE" id="PS50011"/>
    </source>
</evidence>
<dbReference type="SUPFAM" id="SSF56112">
    <property type="entry name" value="Protein kinase-like (PK-like)"/>
    <property type="match status" value="1"/>
</dbReference>
<dbReference type="PROSITE" id="PS00107">
    <property type="entry name" value="PROTEIN_KINASE_ATP"/>
    <property type="match status" value="1"/>
</dbReference>
<comment type="caution">
    <text evidence="5">The sequence shown here is derived from an EMBL/GenBank/DDBJ whole genome shotgun (WGS) entry which is preliminary data.</text>
</comment>